<gene>
    <name evidence="5" type="ORF">GCM10009716_22500</name>
</gene>
<keyword evidence="2" id="KW-0804">Transcription</keyword>
<sequence>MNAGPAGCGSPGECDGSGPGQEDDPGHPELTTLLGAWALGVCPPGRAPALREHLDRCAPCAAEAARLGDAVPLLEPGHSLDLMPDLRPRVLDDCLARRPALRPLPSWAAPLDAEAARLDALLDDMDEEEWRAPVPLRWYENDRPAHRTTTVAGVLDHLSEGDAVLARSLRLPKRPGGPAGEARSRWREQTRALVRASAGAGRGRRRLPHRPADAPPGRARRGISVADAFLDRAFACWTHAGDIAEAVDYPCEQPLDGHLRLLVDRTARRLPDAVAGRRRAGLASFTGRPTAAGRPGRTLHLEVEGPGGGHWYVPLDSPAALVSRSAARHAVAHVALEDVAFCRLAAGRIAPQDAAVGQEGDPAAIHDVLFATAALSTPLTGAGGRGGVRRR</sequence>
<proteinExistence type="predicted"/>
<feature type="region of interest" description="Disordered" evidence="3">
    <location>
        <begin position="1"/>
        <end position="29"/>
    </location>
</feature>
<dbReference type="SUPFAM" id="SSF109854">
    <property type="entry name" value="DinB/YfiT-like putative metalloenzymes"/>
    <property type="match status" value="1"/>
</dbReference>
<organism evidence="5 6">
    <name type="scientific">Streptomyces sodiiphilus</name>
    <dbReference type="NCBI Taxonomy" id="226217"/>
    <lineage>
        <taxon>Bacteria</taxon>
        <taxon>Bacillati</taxon>
        <taxon>Actinomycetota</taxon>
        <taxon>Actinomycetes</taxon>
        <taxon>Kitasatosporales</taxon>
        <taxon>Streptomycetaceae</taxon>
        <taxon>Streptomyces</taxon>
    </lineage>
</organism>
<dbReference type="InterPro" id="IPR041916">
    <property type="entry name" value="Anti_sigma_zinc_sf"/>
</dbReference>
<feature type="compositionally biased region" description="Gly residues" evidence="3">
    <location>
        <begin position="1"/>
        <end position="19"/>
    </location>
</feature>
<keyword evidence="6" id="KW-1185">Reference proteome</keyword>
<evidence type="ECO:0000256" key="1">
    <source>
        <dbReference type="ARBA" id="ARBA00023015"/>
    </source>
</evidence>
<accession>A0ABN2P532</accession>
<dbReference type="EMBL" id="BAAAMJ010000020">
    <property type="protein sequence ID" value="GAA1912135.1"/>
    <property type="molecule type" value="Genomic_DNA"/>
</dbReference>
<reference evidence="5 6" key="1">
    <citation type="journal article" date="2019" name="Int. J. Syst. Evol. Microbiol.">
        <title>The Global Catalogue of Microorganisms (GCM) 10K type strain sequencing project: providing services to taxonomists for standard genome sequencing and annotation.</title>
        <authorList>
            <consortium name="The Broad Institute Genomics Platform"/>
            <consortium name="The Broad Institute Genome Sequencing Center for Infectious Disease"/>
            <person name="Wu L."/>
            <person name="Ma J."/>
        </authorList>
    </citation>
    <scope>NUCLEOTIDE SEQUENCE [LARGE SCALE GENOMIC DNA]</scope>
    <source>
        <strain evidence="5 6">JCM 13581</strain>
    </source>
</reference>
<evidence type="ECO:0000256" key="3">
    <source>
        <dbReference type="SAM" id="MobiDB-lite"/>
    </source>
</evidence>
<dbReference type="RefSeq" id="WP_344261062.1">
    <property type="nucleotide sequence ID" value="NZ_BAAAMJ010000020.1"/>
</dbReference>
<dbReference type="InterPro" id="IPR027383">
    <property type="entry name" value="Znf_put"/>
</dbReference>
<comment type="caution">
    <text evidence="5">The sequence shown here is derived from an EMBL/GenBank/DDBJ whole genome shotgun (WGS) entry which is preliminary data.</text>
</comment>
<evidence type="ECO:0000256" key="2">
    <source>
        <dbReference type="ARBA" id="ARBA00023163"/>
    </source>
</evidence>
<keyword evidence="1" id="KW-0805">Transcription regulation</keyword>
<feature type="domain" description="Putative zinc-finger" evidence="4">
    <location>
        <begin position="31"/>
        <end position="61"/>
    </location>
</feature>
<evidence type="ECO:0000259" key="4">
    <source>
        <dbReference type="Pfam" id="PF13490"/>
    </source>
</evidence>
<dbReference type="Proteomes" id="UP001501303">
    <property type="component" value="Unassembled WGS sequence"/>
</dbReference>
<protein>
    <submittedName>
        <fullName evidence="5">Zf-HC2 domain-containing protein</fullName>
    </submittedName>
</protein>
<dbReference type="InterPro" id="IPR034660">
    <property type="entry name" value="DinB/YfiT-like"/>
</dbReference>
<evidence type="ECO:0000313" key="6">
    <source>
        <dbReference type="Proteomes" id="UP001501303"/>
    </source>
</evidence>
<dbReference type="Gene3D" id="1.10.10.1320">
    <property type="entry name" value="Anti-sigma factor, zinc-finger domain"/>
    <property type="match status" value="1"/>
</dbReference>
<feature type="region of interest" description="Disordered" evidence="3">
    <location>
        <begin position="197"/>
        <end position="219"/>
    </location>
</feature>
<dbReference type="Pfam" id="PF13490">
    <property type="entry name" value="zf-HC2"/>
    <property type="match status" value="1"/>
</dbReference>
<name>A0ABN2P532_9ACTN</name>
<evidence type="ECO:0000313" key="5">
    <source>
        <dbReference type="EMBL" id="GAA1912135.1"/>
    </source>
</evidence>